<dbReference type="PATRIC" id="fig|1218508.4.peg.1426"/>
<dbReference type="NCBIfam" id="TIGR01469">
    <property type="entry name" value="cobA_cysG_Cterm"/>
    <property type="match status" value="1"/>
</dbReference>
<dbReference type="InterPro" id="IPR036108">
    <property type="entry name" value="4pyrrol_syn_uPrphyn_synt_sf"/>
</dbReference>
<dbReference type="Gene3D" id="3.40.50.10090">
    <property type="match status" value="1"/>
</dbReference>
<dbReference type="STRING" id="1218508.JG29_14340"/>
<dbReference type="Pfam" id="PF00590">
    <property type="entry name" value="TP_methylase"/>
    <property type="match status" value="1"/>
</dbReference>
<dbReference type="InterPro" id="IPR050161">
    <property type="entry name" value="Siro_Cobalamin_biosynth"/>
</dbReference>
<evidence type="ECO:0000256" key="6">
    <source>
        <dbReference type="ARBA" id="ARBA00022691"/>
    </source>
</evidence>
<dbReference type="InterPro" id="IPR035996">
    <property type="entry name" value="4pyrrol_Methylase_sf"/>
</dbReference>
<dbReference type="OrthoDB" id="9815856at2"/>
<dbReference type="PROSITE" id="PS00840">
    <property type="entry name" value="SUMT_2"/>
    <property type="match status" value="1"/>
</dbReference>
<name>A0A0F4KQT5_9LACO</name>
<dbReference type="Proteomes" id="UP000033695">
    <property type="component" value="Unassembled WGS sequence"/>
</dbReference>
<dbReference type="NCBIfam" id="NF004790">
    <property type="entry name" value="PRK06136.1"/>
    <property type="match status" value="1"/>
</dbReference>
<gene>
    <name evidence="11" type="primary">cobA</name>
    <name evidence="11" type="ORF">JG29_14340</name>
</gene>
<dbReference type="EMBL" id="JXBZ01000009">
    <property type="protein sequence ID" value="KJY48374.1"/>
    <property type="molecule type" value="Genomic_DNA"/>
</dbReference>
<evidence type="ECO:0000313" key="12">
    <source>
        <dbReference type="Proteomes" id="UP000033695"/>
    </source>
</evidence>
<dbReference type="Gene3D" id="3.40.1010.10">
    <property type="entry name" value="Cobalt-precorrin-4 Transmethylase, Domain 1"/>
    <property type="match status" value="1"/>
</dbReference>
<comment type="caution">
    <text evidence="11">The sequence shown here is derived from an EMBL/GenBank/DDBJ whole genome shotgun (WGS) entry which is preliminary data.</text>
</comment>
<dbReference type="SUPFAM" id="SSF53790">
    <property type="entry name" value="Tetrapyrrole methylase"/>
    <property type="match status" value="1"/>
</dbReference>
<dbReference type="InterPro" id="IPR014776">
    <property type="entry name" value="4pyrrole_Mease_sub2"/>
</dbReference>
<feature type="domain" description="Tetrapyrrole methylase" evidence="10">
    <location>
        <begin position="4"/>
        <end position="214"/>
    </location>
</feature>
<dbReference type="GO" id="GO:0004852">
    <property type="term" value="F:uroporphyrinogen-III synthase activity"/>
    <property type="evidence" value="ECO:0007669"/>
    <property type="project" value="InterPro"/>
</dbReference>
<dbReference type="InterPro" id="IPR006366">
    <property type="entry name" value="CobA/CysG_C"/>
</dbReference>
<dbReference type="AlphaFoldDB" id="A0A0F4KQT5"/>
<protein>
    <recommendedName>
        <fullName evidence="3">Uroporphyrinogen-III C-methyltransferase</fullName>
        <ecNumber evidence="2">2.1.1.107</ecNumber>
    </recommendedName>
    <alternativeName>
        <fullName evidence="8">Uroporphyrinogen III methylase</fullName>
    </alternativeName>
</protein>
<keyword evidence="6" id="KW-0949">S-adenosyl-L-methionine</keyword>
<dbReference type="FunFam" id="3.30.950.10:FF:000001">
    <property type="entry name" value="Siroheme synthase"/>
    <property type="match status" value="1"/>
</dbReference>
<evidence type="ECO:0000313" key="11">
    <source>
        <dbReference type="EMBL" id="KJY48374.1"/>
    </source>
</evidence>
<comment type="similarity">
    <text evidence="1 9">Belongs to the precorrin methyltransferase family.</text>
</comment>
<dbReference type="PANTHER" id="PTHR45790">
    <property type="entry name" value="SIROHEME SYNTHASE-RELATED"/>
    <property type="match status" value="1"/>
</dbReference>
<dbReference type="Gene3D" id="3.30.950.10">
    <property type="entry name" value="Methyltransferase, Cobalt-precorrin-4 Transmethylase, Domain 2"/>
    <property type="match status" value="1"/>
</dbReference>
<dbReference type="InterPro" id="IPR014777">
    <property type="entry name" value="4pyrrole_Mease_sub1"/>
</dbReference>
<evidence type="ECO:0000259" key="10">
    <source>
        <dbReference type="Pfam" id="PF00590"/>
    </source>
</evidence>
<evidence type="ECO:0000256" key="2">
    <source>
        <dbReference type="ARBA" id="ARBA00012162"/>
    </source>
</evidence>
<dbReference type="PANTHER" id="PTHR45790:SF3">
    <property type="entry name" value="S-ADENOSYL-L-METHIONINE-DEPENDENT UROPORPHYRINOGEN III METHYLTRANSFERASE, CHLOROPLASTIC"/>
    <property type="match status" value="1"/>
</dbReference>
<dbReference type="CDD" id="cd11642">
    <property type="entry name" value="SUMT"/>
    <property type="match status" value="1"/>
</dbReference>
<evidence type="ECO:0000256" key="5">
    <source>
        <dbReference type="ARBA" id="ARBA00022679"/>
    </source>
</evidence>
<dbReference type="GO" id="GO:0032259">
    <property type="term" value="P:methylation"/>
    <property type="evidence" value="ECO:0007669"/>
    <property type="project" value="UniProtKB-KW"/>
</dbReference>
<evidence type="ECO:0000256" key="7">
    <source>
        <dbReference type="ARBA" id="ARBA00023244"/>
    </source>
</evidence>
<organism evidence="11 12">
    <name type="scientific">Bombilactobacillus mellis</name>
    <dbReference type="NCBI Taxonomy" id="1218508"/>
    <lineage>
        <taxon>Bacteria</taxon>
        <taxon>Bacillati</taxon>
        <taxon>Bacillota</taxon>
        <taxon>Bacilli</taxon>
        <taxon>Lactobacillales</taxon>
        <taxon>Lactobacillaceae</taxon>
        <taxon>Bombilactobacillus</taxon>
    </lineage>
</organism>
<reference evidence="11 12" key="1">
    <citation type="submission" date="2014-12" db="EMBL/GenBank/DDBJ databases">
        <title>Comparative genomics of the lactic acid bacteria isolated from the honey bee gut.</title>
        <authorList>
            <person name="Ellegaard K.M."/>
            <person name="Tamarit D."/>
            <person name="Javelind E."/>
            <person name="Olofsson T."/>
            <person name="Andersson S.G."/>
            <person name="Vasquez A."/>
        </authorList>
    </citation>
    <scope>NUCLEOTIDE SEQUENCE [LARGE SCALE GENOMIC DNA]</scope>
    <source>
        <strain evidence="11 12">Hon2</strain>
    </source>
</reference>
<evidence type="ECO:0000256" key="8">
    <source>
        <dbReference type="ARBA" id="ARBA00079776"/>
    </source>
</evidence>
<keyword evidence="12" id="KW-1185">Reference proteome</keyword>
<dbReference type="FunFam" id="3.40.1010.10:FF:000001">
    <property type="entry name" value="Siroheme synthase"/>
    <property type="match status" value="1"/>
</dbReference>
<dbReference type="HOGENOM" id="CLU_011276_6_7_9"/>
<dbReference type="RefSeq" id="WP_045923261.1">
    <property type="nucleotide sequence ID" value="NZ_JBHTHW010000005.1"/>
</dbReference>
<proteinExistence type="inferred from homology"/>
<evidence type="ECO:0000256" key="3">
    <source>
        <dbReference type="ARBA" id="ARBA00018323"/>
    </source>
</evidence>
<dbReference type="GO" id="GO:0004851">
    <property type="term" value="F:uroporphyrin-III C-methyltransferase activity"/>
    <property type="evidence" value="ECO:0007669"/>
    <property type="project" value="UniProtKB-EC"/>
</dbReference>
<sequence>MSGKVTLLGAGPGNIELLTLLGKRRLKQADVVLYDRLVNPSLLLLTSQQAQLINVGKMPHYHKYHQEDINNLLVKYAKMGYQVVRLKAGDPYVFGRGGEEAAYLKSQGIAFEVIPGLTSALAGLSAVGIPITQRGLASSFHVITGQRRDSEADLNWNNIAHQEGTLVFLMGMSNLANICHNLIINGKNPHTPVAIIQWATQWRQKMVISNLKEITTAAAQKGLSSPALIVIGEVVRMSQQLNVILPLQKQHILVPFSKHSILYQRLSDLGATVDFYPRQIKVKQKVKLPNLDKFAVVLIDSVIAFTDFSQLLLENNLDVRILARKQIWVRSNLVAQHLKQYGILVDKVITTDANINTAQILEISSDELHSDTLNFLSLEKPLTKMKKLLYDLQTFQAIVFPSRASLKDFIAVLDNSQLQQLQQLQAFVMGEQVANLAQEYDFREIINCPTNLARTIAIIERKLTNE</sequence>
<accession>A0A0F4KQT5</accession>
<dbReference type="GO" id="GO:0019354">
    <property type="term" value="P:siroheme biosynthetic process"/>
    <property type="evidence" value="ECO:0007669"/>
    <property type="project" value="InterPro"/>
</dbReference>
<evidence type="ECO:0000256" key="4">
    <source>
        <dbReference type="ARBA" id="ARBA00022603"/>
    </source>
</evidence>
<evidence type="ECO:0000256" key="1">
    <source>
        <dbReference type="ARBA" id="ARBA00005879"/>
    </source>
</evidence>
<dbReference type="InterPro" id="IPR003043">
    <property type="entry name" value="Uropor_MeTrfase_CS"/>
</dbReference>
<dbReference type="EC" id="2.1.1.107" evidence="2"/>
<keyword evidence="4 9" id="KW-0489">Methyltransferase</keyword>
<keyword evidence="5 9" id="KW-0808">Transferase</keyword>
<keyword evidence="7" id="KW-0627">Porphyrin biosynthesis</keyword>
<dbReference type="InterPro" id="IPR000878">
    <property type="entry name" value="4pyrrol_Mease"/>
</dbReference>
<evidence type="ECO:0000256" key="9">
    <source>
        <dbReference type="RuleBase" id="RU003960"/>
    </source>
</evidence>
<dbReference type="SUPFAM" id="SSF69618">
    <property type="entry name" value="HemD-like"/>
    <property type="match status" value="1"/>
</dbReference>